<dbReference type="GO" id="GO:0005524">
    <property type="term" value="F:ATP binding"/>
    <property type="evidence" value="ECO:0007669"/>
    <property type="project" value="UniProtKB-KW"/>
</dbReference>
<dbReference type="EMBL" id="DSZY01000026">
    <property type="protein sequence ID" value="HGU40586.1"/>
    <property type="molecule type" value="Genomic_DNA"/>
</dbReference>
<feature type="domain" description="Carbohydrate kinase PfkB" evidence="6">
    <location>
        <begin position="2"/>
        <end position="291"/>
    </location>
</feature>
<protein>
    <submittedName>
        <fullName evidence="7">Sugar kinase</fullName>
    </submittedName>
</protein>
<dbReference type="PANTHER" id="PTHR43085:SF1">
    <property type="entry name" value="PSEUDOURIDINE KINASE-RELATED"/>
    <property type="match status" value="1"/>
</dbReference>
<organism evidence="7">
    <name type="scientific">Fervidobacterium thailandense</name>
    <dbReference type="NCBI Taxonomy" id="1008305"/>
    <lineage>
        <taxon>Bacteria</taxon>
        <taxon>Thermotogati</taxon>
        <taxon>Thermotogota</taxon>
        <taxon>Thermotogae</taxon>
        <taxon>Thermotogales</taxon>
        <taxon>Fervidobacteriaceae</taxon>
        <taxon>Fervidobacterium</taxon>
    </lineage>
</organism>
<evidence type="ECO:0000313" key="7">
    <source>
        <dbReference type="EMBL" id="HGU40586.1"/>
    </source>
</evidence>
<evidence type="ECO:0000256" key="5">
    <source>
        <dbReference type="ARBA" id="ARBA00022840"/>
    </source>
</evidence>
<evidence type="ECO:0000256" key="1">
    <source>
        <dbReference type="ARBA" id="ARBA00010688"/>
    </source>
</evidence>
<comment type="similarity">
    <text evidence="1">Belongs to the carbohydrate kinase PfkB family.</text>
</comment>
<comment type="caution">
    <text evidence="7">The sequence shown here is derived from an EMBL/GenBank/DDBJ whole genome shotgun (WGS) entry which is preliminary data.</text>
</comment>
<dbReference type="Pfam" id="PF00294">
    <property type="entry name" value="PfkB"/>
    <property type="match status" value="1"/>
</dbReference>
<sequence length="298" mass="32766">MILFVGELLADLITEEPFESAENFILRVGGSPGNIAKFLAQLGVPTRVLARVGNDPIGKRIVNNLSKRGVDVSHIQYDDLNGTTIVFVQRTKLTPDFFVIRGADRFLKSPNDDVFSGVKIVHFSCWPFTVSPIREVALDILERLGKHGIILGFDPNCREKLFPCGRIDMETIRFVLERAEIIKPSIDDAIALFGQYNGSLEDKVRYYLDKFHQCGVKKVVLTAGPYGAFVSENGDIRRIPTFATNVVDATGAGDGFWAGLYYGILKGQSLFEACCTGSKVAAQVLSQIGADVEVKLDT</sequence>
<dbReference type="AlphaFoldDB" id="A0A7C4VUM8"/>
<evidence type="ECO:0000256" key="4">
    <source>
        <dbReference type="ARBA" id="ARBA00022777"/>
    </source>
</evidence>
<dbReference type="InterPro" id="IPR050306">
    <property type="entry name" value="PfkB_Carbo_kinase"/>
</dbReference>
<keyword evidence="4 7" id="KW-0418">Kinase</keyword>
<dbReference type="Gene3D" id="3.40.1620.20">
    <property type="match status" value="1"/>
</dbReference>
<dbReference type="InterPro" id="IPR002173">
    <property type="entry name" value="Carboh/pur_kinase_PfkB_CS"/>
</dbReference>
<gene>
    <name evidence="7" type="ORF">ENT77_05255</name>
</gene>
<keyword evidence="5" id="KW-0067">ATP-binding</keyword>
<evidence type="ECO:0000256" key="2">
    <source>
        <dbReference type="ARBA" id="ARBA00022679"/>
    </source>
</evidence>
<proteinExistence type="inferred from homology"/>
<evidence type="ECO:0000259" key="6">
    <source>
        <dbReference type="Pfam" id="PF00294"/>
    </source>
</evidence>
<keyword evidence="3" id="KW-0547">Nucleotide-binding</keyword>
<dbReference type="InterPro" id="IPR029056">
    <property type="entry name" value="Ribokinase-like"/>
</dbReference>
<dbReference type="PROSITE" id="PS00583">
    <property type="entry name" value="PFKB_KINASES_1"/>
    <property type="match status" value="1"/>
</dbReference>
<accession>A0A7C4VUM8</accession>
<reference evidence="7" key="1">
    <citation type="journal article" date="2020" name="mSystems">
        <title>Genome- and Community-Level Interaction Insights into Carbon Utilization and Element Cycling Functions of Hydrothermarchaeota in Hydrothermal Sediment.</title>
        <authorList>
            <person name="Zhou Z."/>
            <person name="Liu Y."/>
            <person name="Xu W."/>
            <person name="Pan J."/>
            <person name="Luo Z.H."/>
            <person name="Li M."/>
        </authorList>
    </citation>
    <scope>NUCLEOTIDE SEQUENCE [LARGE SCALE GENOMIC DNA]</scope>
    <source>
        <strain evidence="7">SpSt-609</strain>
    </source>
</reference>
<dbReference type="Gene3D" id="6.10.140.490">
    <property type="match status" value="1"/>
</dbReference>
<keyword evidence="2" id="KW-0808">Transferase</keyword>
<evidence type="ECO:0000256" key="3">
    <source>
        <dbReference type="ARBA" id="ARBA00022741"/>
    </source>
</evidence>
<name>A0A7C4VUM8_9BACT</name>
<dbReference type="Gene3D" id="3.40.1190.30">
    <property type="match status" value="1"/>
</dbReference>
<dbReference type="InterPro" id="IPR011611">
    <property type="entry name" value="PfkB_dom"/>
</dbReference>
<dbReference type="PANTHER" id="PTHR43085">
    <property type="entry name" value="HEXOKINASE FAMILY MEMBER"/>
    <property type="match status" value="1"/>
</dbReference>
<dbReference type="GO" id="GO:0016301">
    <property type="term" value="F:kinase activity"/>
    <property type="evidence" value="ECO:0007669"/>
    <property type="project" value="UniProtKB-KW"/>
</dbReference>
<dbReference type="SUPFAM" id="SSF53613">
    <property type="entry name" value="Ribokinase-like"/>
    <property type="match status" value="1"/>
</dbReference>